<dbReference type="EMBL" id="JBHSRD010000006">
    <property type="protein sequence ID" value="MFC6008561.1"/>
    <property type="molecule type" value="Genomic_DNA"/>
</dbReference>
<dbReference type="Proteomes" id="UP001596189">
    <property type="component" value="Unassembled WGS sequence"/>
</dbReference>
<gene>
    <name evidence="1" type="ORF">ACFQDO_15600</name>
</gene>
<evidence type="ECO:0000313" key="2">
    <source>
        <dbReference type="Proteomes" id="UP001596189"/>
    </source>
</evidence>
<accession>A0ABW1JGQ9</accession>
<protein>
    <recommendedName>
        <fullName evidence="3">Tetratricopeptide repeat protein</fullName>
    </recommendedName>
</protein>
<sequence>MGLLDRLRERVRGSAAAAGTSAAPTLLKRRRLVGPASDDNQVALRARLHQDPNDSVAFAQLAEVVRREAAEGHEDEERRPRAVADAEWALAEELAHNSRAWYPLIELGRLSLREDLEGAQRRLGIAVEREPTGRALAESLAMLRREGMPEVALALGVGHWRPREHVPGAGRELVQAAAEAGRIGEARRHLDALAEHPEADVVDLREQLDALASRRPAAR</sequence>
<proteinExistence type="predicted"/>
<evidence type="ECO:0000313" key="1">
    <source>
        <dbReference type="EMBL" id="MFC6008561.1"/>
    </source>
</evidence>
<keyword evidence="2" id="KW-1185">Reference proteome</keyword>
<reference evidence="2" key="1">
    <citation type="journal article" date="2019" name="Int. J. Syst. Evol. Microbiol.">
        <title>The Global Catalogue of Microorganisms (GCM) 10K type strain sequencing project: providing services to taxonomists for standard genome sequencing and annotation.</title>
        <authorList>
            <consortium name="The Broad Institute Genomics Platform"/>
            <consortium name="The Broad Institute Genome Sequencing Center for Infectious Disease"/>
            <person name="Wu L."/>
            <person name="Ma J."/>
        </authorList>
    </citation>
    <scope>NUCLEOTIDE SEQUENCE [LARGE SCALE GENOMIC DNA]</scope>
    <source>
        <strain evidence="2">KACC 14249</strain>
    </source>
</reference>
<dbReference type="RefSeq" id="WP_345714511.1">
    <property type="nucleotide sequence ID" value="NZ_BAABFP010000002.1"/>
</dbReference>
<evidence type="ECO:0008006" key="3">
    <source>
        <dbReference type="Google" id="ProtNLM"/>
    </source>
</evidence>
<name>A0ABW1JGQ9_9ACTN</name>
<comment type="caution">
    <text evidence="1">The sequence shown here is derived from an EMBL/GenBank/DDBJ whole genome shotgun (WGS) entry which is preliminary data.</text>
</comment>
<organism evidence="1 2">
    <name type="scientific">Angustibacter luteus</name>
    <dbReference type="NCBI Taxonomy" id="658456"/>
    <lineage>
        <taxon>Bacteria</taxon>
        <taxon>Bacillati</taxon>
        <taxon>Actinomycetota</taxon>
        <taxon>Actinomycetes</taxon>
        <taxon>Kineosporiales</taxon>
        <taxon>Kineosporiaceae</taxon>
    </lineage>
</organism>